<feature type="signal peptide" evidence="2">
    <location>
        <begin position="1"/>
        <end position="17"/>
    </location>
</feature>
<dbReference type="GeneID" id="111116040"/>
<dbReference type="AlphaFoldDB" id="A0A8B8C541"/>
<feature type="region of interest" description="Disordered" evidence="1">
    <location>
        <begin position="25"/>
        <end position="86"/>
    </location>
</feature>
<gene>
    <name evidence="4" type="primary">LOC111116040</name>
</gene>
<dbReference type="Proteomes" id="UP000694844">
    <property type="component" value="Chromosome 9"/>
</dbReference>
<organism evidence="3 4">
    <name type="scientific">Crassostrea virginica</name>
    <name type="common">Eastern oyster</name>
    <dbReference type="NCBI Taxonomy" id="6565"/>
    <lineage>
        <taxon>Eukaryota</taxon>
        <taxon>Metazoa</taxon>
        <taxon>Spiralia</taxon>
        <taxon>Lophotrochozoa</taxon>
        <taxon>Mollusca</taxon>
        <taxon>Bivalvia</taxon>
        <taxon>Autobranchia</taxon>
        <taxon>Pteriomorphia</taxon>
        <taxon>Ostreida</taxon>
        <taxon>Ostreoidea</taxon>
        <taxon>Ostreidae</taxon>
        <taxon>Crassostrea</taxon>
    </lineage>
</organism>
<dbReference type="RefSeq" id="XP_022310715.1">
    <property type="nucleotide sequence ID" value="XM_022455007.1"/>
</dbReference>
<evidence type="ECO:0000256" key="2">
    <source>
        <dbReference type="SAM" id="SignalP"/>
    </source>
</evidence>
<accession>A0A8B8C541</accession>
<dbReference type="KEGG" id="cvn:111116040"/>
<reference evidence="4" key="1">
    <citation type="submission" date="2025-08" db="UniProtKB">
        <authorList>
            <consortium name="RefSeq"/>
        </authorList>
    </citation>
    <scope>IDENTIFICATION</scope>
    <source>
        <tissue evidence="4">Whole sample</tissue>
    </source>
</reference>
<sequence length="108" mass="10956">MCRIALGLLFVVLAAEASVVYRPGYKRRGRGYEPPVPDYGNGGNGYGNNGGNGGNGYGDNGGNGYGDNGGNGYGDNGYNGGNGGNGYGDNGGNGGYKGGYRPFPSYYD</sequence>
<keyword evidence="2" id="KW-0732">Signal</keyword>
<proteinExistence type="predicted"/>
<protein>
    <submittedName>
        <fullName evidence="4">Glycine-rich cell wall structural protein-like</fullName>
    </submittedName>
</protein>
<evidence type="ECO:0000313" key="4">
    <source>
        <dbReference type="RefSeq" id="XP_022310715.1"/>
    </source>
</evidence>
<feature type="chain" id="PRO_5034563146" evidence="2">
    <location>
        <begin position="18"/>
        <end position="108"/>
    </location>
</feature>
<name>A0A8B8C541_CRAVI</name>
<keyword evidence="3" id="KW-1185">Reference proteome</keyword>
<feature type="compositionally biased region" description="Gly residues" evidence="1">
    <location>
        <begin position="40"/>
        <end position="86"/>
    </location>
</feature>
<evidence type="ECO:0000256" key="1">
    <source>
        <dbReference type="SAM" id="MobiDB-lite"/>
    </source>
</evidence>
<evidence type="ECO:0000313" key="3">
    <source>
        <dbReference type="Proteomes" id="UP000694844"/>
    </source>
</evidence>